<organism evidence="1">
    <name type="scientific">human gut metagenome</name>
    <dbReference type="NCBI Taxonomy" id="408170"/>
    <lineage>
        <taxon>unclassified sequences</taxon>
        <taxon>metagenomes</taxon>
        <taxon>organismal metagenomes</taxon>
    </lineage>
</organism>
<sequence>CLLRPVWPESTNTKIPHMYYISVNGIKEMYNPLHEAHEDSFVEVLNNNIEEKES</sequence>
<reference evidence="1" key="1">
    <citation type="journal article" date="2013" name="Environ. Microbiol.">
        <title>Microbiota from the distal guts of lean and obese adolescents exhibit partial functional redundancy besides clear differences in community structure.</title>
        <authorList>
            <person name="Ferrer M."/>
            <person name="Ruiz A."/>
            <person name="Lanza F."/>
            <person name="Haange S.B."/>
            <person name="Oberbach A."/>
            <person name="Till H."/>
            <person name="Bargiela R."/>
            <person name="Campoy C."/>
            <person name="Segura M.T."/>
            <person name="Richter M."/>
            <person name="von Bergen M."/>
            <person name="Seifert J."/>
            <person name="Suarez A."/>
        </authorList>
    </citation>
    <scope>NUCLEOTIDE SEQUENCE</scope>
</reference>
<accession>K1TX54</accession>
<gene>
    <name evidence="1" type="ORF">OBE_03020</name>
</gene>
<dbReference type="EMBL" id="AJWZ01001999">
    <property type="protein sequence ID" value="EKC72174.1"/>
    <property type="molecule type" value="Genomic_DNA"/>
</dbReference>
<feature type="non-terminal residue" evidence="1">
    <location>
        <position position="1"/>
    </location>
</feature>
<protein>
    <submittedName>
        <fullName evidence="1">Uncharacterized protein</fullName>
    </submittedName>
</protein>
<proteinExistence type="predicted"/>
<dbReference type="AlphaFoldDB" id="K1TX54"/>
<evidence type="ECO:0000313" key="1">
    <source>
        <dbReference type="EMBL" id="EKC72174.1"/>
    </source>
</evidence>
<comment type="caution">
    <text evidence="1">The sequence shown here is derived from an EMBL/GenBank/DDBJ whole genome shotgun (WGS) entry which is preliminary data.</text>
</comment>
<name>K1TX54_9ZZZZ</name>